<dbReference type="Proteomes" id="UP000039865">
    <property type="component" value="Unassembled WGS sequence"/>
</dbReference>
<proteinExistence type="inferred from homology"/>
<evidence type="ECO:0000256" key="7">
    <source>
        <dbReference type="ARBA" id="ARBA00022827"/>
    </source>
</evidence>
<dbReference type="PANTHER" id="PTHR19370:SF184">
    <property type="entry name" value="NADH-CYTOCHROME B5 REDUCTASE-LIKE"/>
    <property type="match status" value="1"/>
</dbReference>
<dbReference type="Pfam" id="PF00970">
    <property type="entry name" value="FAD_binding_6"/>
    <property type="match status" value="1"/>
</dbReference>
<keyword evidence="5" id="KW-0812">Transmembrane</keyword>
<keyword evidence="8" id="KW-1133">Transmembrane helix</keyword>
<evidence type="ECO:0000313" key="16">
    <source>
        <dbReference type="EMBL" id="CDW86183.1"/>
    </source>
</evidence>
<evidence type="ECO:0000256" key="5">
    <source>
        <dbReference type="ARBA" id="ARBA00022692"/>
    </source>
</evidence>
<dbReference type="OrthoDB" id="432685at2759"/>
<reference evidence="16 17" key="1">
    <citation type="submission" date="2014-06" db="EMBL/GenBank/DDBJ databases">
        <authorList>
            <person name="Swart Estienne"/>
        </authorList>
    </citation>
    <scope>NUCLEOTIDE SEQUENCE [LARGE SCALE GENOMIC DNA]</scope>
    <source>
        <strain evidence="16 17">130c</strain>
    </source>
</reference>
<dbReference type="SUPFAM" id="SSF63380">
    <property type="entry name" value="Riboflavin synthase domain-like"/>
    <property type="match status" value="1"/>
</dbReference>
<dbReference type="OMA" id="VQIFMCG"/>
<evidence type="ECO:0000313" key="17">
    <source>
        <dbReference type="Proteomes" id="UP000039865"/>
    </source>
</evidence>
<feature type="binding site" evidence="12">
    <location>
        <position position="130"/>
    </location>
    <ligand>
        <name>FAD</name>
        <dbReference type="ChEBI" id="CHEBI:57692"/>
    </ligand>
</feature>
<dbReference type="FunFam" id="3.40.50.80:FF:000019">
    <property type="entry name" value="NADH-cytochrome b5 reductase"/>
    <property type="match status" value="1"/>
</dbReference>
<dbReference type="FunFam" id="2.40.30.10:FF:000021">
    <property type="entry name" value="NADH-cytochrome b5 reductase"/>
    <property type="match status" value="1"/>
</dbReference>
<keyword evidence="6" id="KW-0496">Mitochondrion</keyword>
<evidence type="ECO:0000256" key="11">
    <source>
        <dbReference type="ARBA" id="ARBA00023136"/>
    </source>
</evidence>
<dbReference type="InterPro" id="IPR001834">
    <property type="entry name" value="CBR-like"/>
</dbReference>
<dbReference type="InParanoid" id="A0A078AZE2"/>
<dbReference type="InterPro" id="IPR039261">
    <property type="entry name" value="FNR_nucleotide-bd"/>
</dbReference>
<dbReference type="GO" id="GO:0005741">
    <property type="term" value="C:mitochondrial outer membrane"/>
    <property type="evidence" value="ECO:0007669"/>
    <property type="project" value="UniProtKB-SubCell"/>
</dbReference>
<evidence type="ECO:0000256" key="4">
    <source>
        <dbReference type="ARBA" id="ARBA00022630"/>
    </source>
</evidence>
<dbReference type="InterPro" id="IPR001709">
    <property type="entry name" value="Flavoprot_Pyr_Nucl_cyt_Rdtase"/>
</dbReference>
<comment type="catalytic activity">
    <reaction evidence="13">
        <text>2 Fe(III)-[cytochrome b5] + NADH = 2 Fe(II)-[cytochrome b5] + NAD(+) + H(+)</text>
        <dbReference type="Rhea" id="RHEA:46680"/>
        <dbReference type="Rhea" id="RHEA-COMP:10438"/>
        <dbReference type="Rhea" id="RHEA-COMP:10439"/>
        <dbReference type="ChEBI" id="CHEBI:15378"/>
        <dbReference type="ChEBI" id="CHEBI:29033"/>
        <dbReference type="ChEBI" id="CHEBI:29034"/>
        <dbReference type="ChEBI" id="CHEBI:57540"/>
        <dbReference type="ChEBI" id="CHEBI:57945"/>
        <dbReference type="EC" id="1.6.2.2"/>
    </reaction>
</comment>
<keyword evidence="17" id="KW-1185">Reference proteome</keyword>
<dbReference type="Pfam" id="PF00175">
    <property type="entry name" value="NAD_binding_1"/>
    <property type="match status" value="1"/>
</dbReference>
<keyword evidence="11" id="KW-0472">Membrane</keyword>
<dbReference type="InterPro" id="IPR017938">
    <property type="entry name" value="Riboflavin_synthase-like_b-brl"/>
</dbReference>
<gene>
    <name evidence="16" type="primary">Contig695.g773</name>
    <name evidence="16" type="ORF">STYLEM_15274</name>
</gene>
<dbReference type="InterPro" id="IPR001433">
    <property type="entry name" value="OxRdtase_FAD/NAD-bd"/>
</dbReference>
<dbReference type="InterPro" id="IPR017927">
    <property type="entry name" value="FAD-bd_FR_type"/>
</dbReference>
<dbReference type="AlphaFoldDB" id="A0A078AZE2"/>
<dbReference type="FunCoup" id="A0A078AZE2">
    <property type="interactions" value="129"/>
</dbReference>
<evidence type="ECO:0000259" key="15">
    <source>
        <dbReference type="PROSITE" id="PS51384"/>
    </source>
</evidence>
<keyword evidence="14" id="KW-0732">Signal</keyword>
<evidence type="ECO:0000256" key="2">
    <source>
        <dbReference type="ARBA" id="ARBA00004294"/>
    </source>
</evidence>
<comment type="cofactor">
    <cofactor evidence="1 12 13">
        <name>FAD</name>
        <dbReference type="ChEBI" id="CHEBI:57692"/>
    </cofactor>
</comment>
<feature type="binding site" evidence="12">
    <location>
        <position position="111"/>
    </location>
    <ligand>
        <name>FAD</name>
        <dbReference type="ChEBI" id="CHEBI:57692"/>
    </ligand>
</feature>
<keyword evidence="7 12" id="KW-0274">FAD</keyword>
<name>A0A078AZE2_STYLE</name>
<keyword evidence="9 13" id="KW-0560">Oxidoreductase</keyword>
<dbReference type="PANTHER" id="PTHR19370">
    <property type="entry name" value="NADH-CYTOCHROME B5 REDUCTASE"/>
    <property type="match status" value="1"/>
</dbReference>
<evidence type="ECO:0000256" key="14">
    <source>
        <dbReference type="SAM" id="SignalP"/>
    </source>
</evidence>
<evidence type="ECO:0000256" key="1">
    <source>
        <dbReference type="ARBA" id="ARBA00001974"/>
    </source>
</evidence>
<evidence type="ECO:0000256" key="13">
    <source>
        <dbReference type="RuleBase" id="RU361226"/>
    </source>
</evidence>
<feature type="binding site" evidence="12">
    <location>
        <position position="147"/>
    </location>
    <ligand>
        <name>FAD</name>
        <dbReference type="ChEBI" id="CHEBI:57692"/>
    </ligand>
</feature>
<keyword evidence="6" id="KW-1000">Mitochondrion outer membrane</keyword>
<dbReference type="InterPro" id="IPR008333">
    <property type="entry name" value="Cbr1-like_FAD-bd_dom"/>
</dbReference>
<sequence length="314" mass="35671">MIQLLVMIAFYFIVKYLFKKSDEEGKEFRQLNNTSFNLPKEGGALQNLPKDSDKNIQLKLKDKTQLSRDSYQFRFEIPNSKMCMGLAVGQHAMFSAQIQTKDKPNGDLVQRKYTPVSAINQKGYVDFVIKIYRRDSHPSFPEGGVMSQYLENMQVGQSLLMSGPFGRILYQGYGKFLISKQVTMRNKIGLVASGTGITPCYQIIQAALAEKDDTELTLIYGSRTIGDILLKEQLDQFRNSNPTSFKLFYTIYDETPNPSWEGGKGFIDKQMLAQNLPKPSPDTIILYCGPPSFDKAILNHLQELGYDNTMIQKF</sequence>
<comment type="subcellular location">
    <subcellularLocation>
        <location evidence="2">Mitochondrion outer membrane</location>
    </subcellularLocation>
</comment>
<dbReference type="PRINTS" id="PR00406">
    <property type="entry name" value="CYTB5RDTASE"/>
</dbReference>
<feature type="signal peptide" evidence="14">
    <location>
        <begin position="1"/>
        <end position="19"/>
    </location>
</feature>
<dbReference type="EC" id="1.6.2.2" evidence="13"/>
<evidence type="ECO:0000256" key="3">
    <source>
        <dbReference type="ARBA" id="ARBA00006105"/>
    </source>
</evidence>
<organism evidence="16 17">
    <name type="scientific">Stylonychia lemnae</name>
    <name type="common">Ciliate</name>
    <dbReference type="NCBI Taxonomy" id="5949"/>
    <lineage>
        <taxon>Eukaryota</taxon>
        <taxon>Sar</taxon>
        <taxon>Alveolata</taxon>
        <taxon>Ciliophora</taxon>
        <taxon>Intramacronucleata</taxon>
        <taxon>Spirotrichea</taxon>
        <taxon>Stichotrichia</taxon>
        <taxon>Sporadotrichida</taxon>
        <taxon>Oxytrichidae</taxon>
        <taxon>Stylonychinae</taxon>
        <taxon>Stylonychia</taxon>
    </lineage>
</organism>
<dbReference type="GO" id="GO:0090524">
    <property type="term" value="F:cytochrome-b5 reductase activity, acting on NADH"/>
    <property type="evidence" value="ECO:0007669"/>
    <property type="project" value="UniProtKB-EC"/>
</dbReference>
<evidence type="ECO:0000256" key="9">
    <source>
        <dbReference type="ARBA" id="ARBA00023002"/>
    </source>
</evidence>
<dbReference type="PROSITE" id="PS51384">
    <property type="entry name" value="FAD_FR"/>
    <property type="match status" value="1"/>
</dbReference>
<keyword evidence="10 13" id="KW-0520">NAD</keyword>
<dbReference type="EMBL" id="CCKQ01014422">
    <property type="protein sequence ID" value="CDW86183.1"/>
    <property type="molecule type" value="Genomic_DNA"/>
</dbReference>
<feature type="binding site" evidence="12">
    <location>
        <position position="146"/>
    </location>
    <ligand>
        <name>FAD</name>
        <dbReference type="ChEBI" id="CHEBI:57692"/>
    </ligand>
</feature>
<dbReference type="PRINTS" id="PR00371">
    <property type="entry name" value="FPNCR"/>
</dbReference>
<dbReference type="Gene3D" id="3.40.50.80">
    <property type="entry name" value="Nucleotide-binding domain of ferredoxin-NADP reductase (FNR) module"/>
    <property type="match status" value="1"/>
</dbReference>
<feature type="chain" id="PRO_5001729805" description="NADH-cytochrome b5 reductase" evidence="14">
    <location>
        <begin position="20"/>
        <end position="314"/>
    </location>
</feature>
<comment type="similarity">
    <text evidence="3 13">Belongs to the flavoprotein pyridine nucleotide cytochrome reductase family.</text>
</comment>
<dbReference type="Gene3D" id="2.40.30.10">
    <property type="entry name" value="Translation factors"/>
    <property type="match status" value="1"/>
</dbReference>
<evidence type="ECO:0000256" key="12">
    <source>
        <dbReference type="PIRSR" id="PIRSR601834-1"/>
    </source>
</evidence>
<feature type="domain" description="FAD-binding FR-type" evidence="15">
    <location>
        <begin position="53"/>
        <end position="171"/>
    </location>
</feature>
<feature type="binding site" evidence="12">
    <location>
        <position position="113"/>
    </location>
    <ligand>
        <name>FAD</name>
        <dbReference type="ChEBI" id="CHEBI:57692"/>
    </ligand>
</feature>
<evidence type="ECO:0000256" key="6">
    <source>
        <dbReference type="ARBA" id="ARBA00022787"/>
    </source>
</evidence>
<dbReference type="CDD" id="cd06183">
    <property type="entry name" value="cyt_b5_reduct_like"/>
    <property type="match status" value="1"/>
</dbReference>
<keyword evidence="4 12" id="KW-0285">Flavoprotein</keyword>
<evidence type="ECO:0000256" key="10">
    <source>
        <dbReference type="ARBA" id="ARBA00023027"/>
    </source>
</evidence>
<feature type="binding site" evidence="12">
    <location>
        <position position="198"/>
    </location>
    <ligand>
        <name>FAD</name>
        <dbReference type="ChEBI" id="CHEBI:57692"/>
    </ligand>
</feature>
<feature type="binding site" evidence="12">
    <location>
        <position position="128"/>
    </location>
    <ligand>
        <name>FAD</name>
        <dbReference type="ChEBI" id="CHEBI:57692"/>
    </ligand>
</feature>
<dbReference type="SUPFAM" id="SSF52343">
    <property type="entry name" value="Ferredoxin reductase-like, C-terminal NADP-linked domain"/>
    <property type="match status" value="1"/>
</dbReference>
<protein>
    <recommendedName>
        <fullName evidence="13">NADH-cytochrome b5 reductase</fullName>
        <ecNumber evidence="13">1.6.2.2</ecNumber>
    </recommendedName>
</protein>
<accession>A0A078AZE2</accession>
<evidence type="ECO:0000256" key="8">
    <source>
        <dbReference type="ARBA" id="ARBA00022989"/>
    </source>
</evidence>